<keyword evidence="4" id="KW-0862">Zinc</keyword>
<proteinExistence type="evidence at transcript level"/>
<evidence type="ECO:0000256" key="3">
    <source>
        <dbReference type="ARBA" id="ARBA00022771"/>
    </source>
</evidence>
<dbReference type="PANTHER" id="PTHR33345:SF6">
    <property type="entry name" value="OS03G0747200 PROTEIN"/>
    <property type="match status" value="1"/>
</dbReference>
<evidence type="ECO:0000256" key="4">
    <source>
        <dbReference type="ARBA" id="ARBA00022833"/>
    </source>
</evidence>
<sequence>MASSNIKVCDGLVIGKNRPKELYLSEMCKIEDDPIAIPIEANAYGKGLPYAPINWPCLGDEWKWKVGKRYYTGHWHDRYLIPPSRFRDANGRRILFRSKKHVKEFIKREFPDTDPNTFFSMFIWKIPCEGSVIQRGTRQLRGPKLENLLANPTKEKLRFIKSSLAHDYDMFCTMPNFRAECCCIICGMVVDYSCGGYNYMKCEATIGENTKCGHVGHLHCALKSSMAGTVGGGIFLDMEYYCRWCDNKTNLMMHVEKLLETCRPLQSKEKIKTILDMGLSILRGSRKEQAKILENYMGSVMAKINDGVDLNEVWKKEDCDGVATLDAEEIFPPTTTTVMLRASHYPYLNSL</sequence>
<evidence type="ECO:0000256" key="2">
    <source>
        <dbReference type="ARBA" id="ARBA00022723"/>
    </source>
</evidence>
<dbReference type="AlphaFoldDB" id="F2EEC2"/>
<reference evidence="8" key="1">
    <citation type="journal article" date="2011" name="Plant Physiol.">
        <title>Comprehensive sequence analysis of 24,783 barley full-length cDNAs derived from 12 clone libraries.</title>
        <authorList>
            <person name="Matsumoto T."/>
            <person name="Tanaka T."/>
            <person name="Sakai H."/>
            <person name="Amano N."/>
            <person name="Kanamori H."/>
            <person name="Kurita K."/>
            <person name="Kikuta A."/>
            <person name="Kamiya K."/>
            <person name="Yamamoto M."/>
            <person name="Ikawa H."/>
            <person name="Fujii N."/>
            <person name="Hori K."/>
            <person name="Itoh T."/>
            <person name="Sato K."/>
        </authorList>
    </citation>
    <scope>NUCLEOTIDE SEQUENCE</scope>
    <source>
        <tissue evidence="8">Flower</tissue>
    </source>
</reference>
<dbReference type="Pfam" id="PF23299">
    <property type="entry name" value="DUF7081"/>
    <property type="match status" value="1"/>
</dbReference>
<keyword evidence="3" id="KW-0863">Zinc-finger</keyword>
<evidence type="ECO:0000256" key="5">
    <source>
        <dbReference type="ARBA" id="ARBA00023242"/>
    </source>
</evidence>
<evidence type="ECO:0000259" key="7">
    <source>
        <dbReference type="Pfam" id="PF23299"/>
    </source>
</evidence>
<dbReference type="Pfam" id="PF07227">
    <property type="entry name" value="PHD_Oberon"/>
    <property type="match status" value="1"/>
</dbReference>
<dbReference type="GO" id="GO:0008270">
    <property type="term" value="F:zinc ion binding"/>
    <property type="evidence" value="ECO:0007669"/>
    <property type="project" value="UniProtKB-KW"/>
</dbReference>
<accession>F2EEC2</accession>
<feature type="domain" description="Oberon-like PHD finger" evidence="6">
    <location>
        <begin position="165"/>
        <end position="278"/>
    </location>
</feature>
<dbReference type="PANTHER" id="PTHR33345">
    <property type="entry name" value="ADAPTER PROTEIN, PUTATIVE-RELATED"/>
    <property type="match status" value="1"/>
</dbReference>
<name>F2EEC2_HORVV</name>
<evidence type="ECO:0000259" key="6">
    <source>
        <dbReference type="Pfam" id="PF07227"/>
    </source>
</evidence>
<dbReference type="GO" id="GO:0005634">
    <property type="term" value="C:nucleus"/>
    <property type="evidence" value="ECO:0007669"/>
    <property type="project" value="UniProtKB-SubCell"/>
</dbReference>
<keyword evidence="2" id="KW-0479">Metal-binding</keyword>
<evidence type="ECO:0000313" key="8">
    <source>
        <dbReference type="EMBL" id="BAK05694.1"/>
    </source>
</evidence>
<feature type="domain" description="DUF7081" evidence="7">
    <location>
        <begin position="38"/>
        <end position="128"/>
    </location>
</feature>
<comment type="subcellular location">
    <subcellularLocation>
        <location evidence="1">Nucleus</location>
    </subcellularLocation>
</comment>
<keyword evidence="5" id="KW-0539">Nucleus</keyword>
<protein>
    <submittedName>
        <fullName evidence="8">Predicted protein</fullName>
    </submittedName>
</protein>
<dbReference type="InterPro" id="IPR032881">
    <property type="entry name" value="Oberon-like_PHD"/>
</dbReference>
<organism evidence="8">
    <name type="scientific">Hordeum vulgare subsp. vulgare</name>
    <name type="common">Domesticated barley</name>
    <dbReference type="NCBI Taxonomy" id="112509"/>
    <lineage>
        <taxon>Eukaryota</taxon>
        <taxon>Viridiplantae</taxon>
        <taxon>Streptophyta</taxon>
        <taxon>Embryophyta</taxon>
        <taxon>Tracheophyta</taxon>
        <taxon>Spermatophyta</taxon>
        <taxon>Magnoliopsida</taxon>
        <taxon>Liliopsida</taxon>
        <taxon>Poales</taxon>
        <taxon>Poaceae</taxon>
        <taxon>BOP clade</taxon>
        <taxon>Pooideae</taxon>
        <taxon>Triticodae</taxon>
        <taxon>Triticeae</taxon>
        <taxon>Hordeinae</taxon>
        <taxon>Hordeum</taxon>
    </lineage>
</organism>
<dbReference type="InterPro" id="IPR055508">
    <property type="entry name" value="DUF7081"/>
</dbReference>
<dbReference type="EMBL" id="AK374498">
    <property type="protein sequence ID" value="BAK05694.1"/>
    <property type="molecule type" value="mRNA"/>
</dbReference>
<evidence type="ECO:0000256" key="1">
    <source>
        <dbReference type="ARBA" id="ARBA00004123"/>
    </source>
</evidence>